<protein>
    <submittedName>
        <fullName evidence="1">Uncharacterized protein</fullName>
    </submittedName>
</protein>
<keyword evidence="2" id="KW-1185">Reference proteome</keyword>
<dbReference type="EMBL" id="JAXAVU010000001">
    <property type="protein sequence ID" value="MDX8140479.1"/>
    <property type="molecule type" value="Genomic_DNA"/>
</dbReference>
<dbReference type="RefSeq" id="WP_157512891.1">
    <property type="nucleotide sequence ID" value="NZ_JAXAVU010000001.1"/>
</dbReference>
<accession>A0ABU4UN59</accession>
<evidence type="ECO:0000313" key="1">
    <source>
        <dbReference type="EMBL" id="MDX8140479.1"/>
    </source>
</evidence>
<organism evidence="1 2">
    <name type="scientific">Lentzea sokolovensis</name>
    <dbReference type="NCBI Taxonomy" id="3095429"/>
    <lineage>
        <taxon>Bacteria</taxon>
        <taxon>Bacillati</taxon>
        <taxon>Actinomycetota</taxon>
        <taxon>Actinomycetes</taxon>
        <taxon>Pseudonocardiales</taxon>
        <taxon>Pseudonocardiaceae</taxon>
        <taxon>Lentzea</taxon>
    </lineage>
</organism>
<dbReference type="Proteomes" id="UP001285352">
    <property type="component" value="Unassembled WGS sequence"/>
</dbReference>
<sequence length="68" mass="7414">MEQQLAVVPARAVRTAPQLLGDGTVEQLAERVACSVEVLVNCLLVHVATVRLAAQFHERHRSDPVNVT</sequence>
<name>A0ABU4UN59_9PSEU</name>
<comment type="caution">
    <text evidence="1">The sequence shown here is derived from an EMBL/GenBank/DDBJ whole genome shotgun (WGS) entry which is preliminary data.</text>
</comment>
<evidence type="ECO:0000313" key="2">
    <source>
        <dbReference type="Proteomes" id="UP001285352"/>
    </source>
</evidence>
<reference evidence="1 2" key="1">
    <citation type="submission" date="2023-11" db="EMBL/GenBank/DDBJ databases">
        <title>Lentzea sokolovensis, sp. nov., Lentzea kristufkii, sp. nov., and Lentzea miocenensis, sp. nov., rare actinobacteria from Sokolov Coal Basin, Miocene lacustrine sediment, Czech Republic.</title>
        <authorList>
            <person name="Lara A."/>
            <person name="Kotroba L."/>
            <person name="Nouioui I."/>
            <person name="Neumann-Schaal M."/>
            <person name="Mast Y."/>
            <person name="Chronakova A."/>
        </authorList>
    </citation>
    <scope>NUCLEOTIDE SEQUENCE [LARGE SCALE GENOMIC DNA]</scope>
    <source>
        <strain evidence="1 2">BCCO 10_0061</strain>
    </source>
</reference>
<gene>
    <name evidence="1" type="ORF">SK854_00025</name>
</gene>
<proteinExistence type="predicted"/>